<keyword evidence="2" id="KW-1185">Reference proteome</keyword>
<protein>
    <submittedName>
        <fullName evidence="1">Uncharacterized protein</fullName>
    </submittedName>
</protein>
<organism evidence="1 2">
    <name type="scientific">Smittium megazygosporum</name>
    <dbReference type="NCBI Taxonomy" id="133381"/>
    <lineage>
        <taxon>Eukaryota</taxon>
        <taxon>Fungi</taxon>
        <taxon>Fungi incertae sedis</taxon>
        <taxon>Zoopagomycota</taxon>
        <taxon>Kickxellomycotina</taxon>
        <taxon>Harpellomycetes</taxon>
        <taxon>Harpellales</taxon>
        <taxon>Legeriomycetaceae</taxon>
        <taxon>Smittium</taxon>
    </lineage>
</organism>
<proteinExistence type="predicted"/>
<gene>
    <name evidence="1" type="ORF">BB560_006194</name>
</gene>
<sequence length="50" mass="5690">MTGTEPASVTRFRDFLKIRTEQPNPAYYECAKFLVNQAKDIGLESKVVEP</sequence>
<dbReference type="Proteomes" id="UP000245609">
    <property type="component" value="Unassembled WGS sequence"/>
</dbReference>
<evidence type="ECO:0000313" key="1">
    <source>
        <dbReference type="EMBL" id="PVU90530.1"/>
    </source>
</evidence>
<dbReference type="AlphaFoldDB" id="A0A2T9YDW6"/>
<name>A0A2T9YDW6_9FUNG</name>
<dbReference type="STRING" id="133381.A0A2T9YDW6"/>
<dbReference type="Gene3D" id="3.40.630.10">
    <property type="entry name" value="Zn peptidases"/>
    <property type="match status" value="1"/>
</dbReference>
<evidence type="ECO:0000313" key="2">
    <source>
        <dbReference type="Proteomes" id="UP000245609"/>
    </source>
</evidence>
<dbReference type="EMBL" id="MBFS01002950">
    <property type="protein sequence ID" value="PVU90530.1"/>
    <property type="molecule type" value="Genomic_DNA"/>
</dbReference>
<dbReference type="OrthoDB" id="3064516at2759"/>
<feature type="non-terminal residue" evidence="1">
    <location>
        <position position="50"/>
    </location>
</feature>
<accession>A0A2T9YDW6</accession>
<reference evidence="1 2" key="1">
    <citation type="journal article" date="2018" name="MBio">
        <title>Comparative Genomics Reveals the Core Gene Toolbox for the Fungus-Insect Symbiosis.</title>
        <authorList>
            <person name="Wang Y."/>
            <person name="Stata M."/>
            <person name="Wang W."/>
            <person name="Stajich J.E."/>
            <person name="White M.M."/>
            <person name="Moncalvo J.M."/>
        </authorList>
    </citation>
    <scope>NUCLEOTIDE SEQUENCE [LARGE SCALE GENOMIC DNA]</scope>
    <source>
        <strain evidence="1 2">SC-DP-2</strain>
    </source>
</reference>
<comment type="caution">
    <text evidence="1">The sequence shown here is derived from an EMBL/GenBank/DDBJ whole genome shotgun (WGS) entry which is preliminary data.</text>
</comment>